<name>A0A1T4J8Z2_WEICO</name>
<dbReference type="InterPro" id="IPR052027">
    <property type="entry name" value="PspC"/>
</dbReference>
<sequence>MAKKQLTKSRDKVMSGVLGGFAEYFSIDATLLRVIFAAAVVFTGVFPMVILYIIAAVVMPEPSSHNRYEYRDNDDRKDVTPHRYDDDI</sequence>
<evidence type="ECO:0000256" key="4">
    <source>
        <dbReference type="ARBA" id="ARBA00022989"/>
    </source>
</evidence>
<evidence type="ECO:0000256" key="3">
    <source>
        <dbReference type="ARBA" id="ARBA00022692"/>
    </source>
</evidence>
<keyword evidence="4 7" id="KW-1133">Transmembrane helix</keyword>
<evidence type="ECO:0000313" key="9">
    <source>
        <dbReference type="EMBL" id="MBJ7633323.1"/>
    </source>
</evidence>
<protein>
    <submittedName>
        <fullName evidence="10">PspC domain-containing protein</fullName>
    </submittedName>
</protein>
<evidence type="ECO:0000256" key="1">
    <source>
        <dbReference type="ARBA" id="ARBA00004162"/>
    </source>
</evidence>
<evidence type="ECO:0000256" key="5">
    <source>
        <dbReference type="ARBA" id="ARBA00023136"/>
    </source>
</evidence>
<evidence type="ECO:0000313" key="11">
    <source>
        <dbReference type="Proteomes" id="UP000728106"/>
    </source>
</evidence>
<keyword evidence="5 7" id="KW-0472">Membrane</keyword>
<proteinExistence type="predicted"/>
<dbReference type="EMBL" id="JAAOCX010000015">
    <property type="protein sequence ID" value="MBJ7633323.1"/>
    <property type="molecule type" value="Genomic_DNA"/>
</dbReference>
<organism evidence="10 11">
    <name type="scientific">Weissella confusa</name>
    <name type="common">Lactobacillus confusus</name>
    <dbReference type="NCBI Taxonomy" id="1583"/>
    <lineage>
        <taxon>Bacteria</taxon>
        <taxon>Bacillati</taxon>
        <taxon>Bacillota</taxon>
        <taxon>Bacilli</taxon>
        <taxon>Lactobacillales</taxon>
        <taxon>Lactobacillaceae</taxon>
        <taxon>Weissella</taxon>
    </lineage>
</organism>
<evidence type="ECO:0000313" key="10">
    <source>
        <dbReference type="EMBL" id="MBJ7639740.1"/>
    </source>
</evidence>
<dbReference type="PANTHER" id="PTHR33885">
    <property type="entry name" value="PHAGE SHOCK PROTEIN C"/>
    <property type="match status" value="1"/>
</dbReference>
<comment type="subcellular location">
    <subcellularLocation>
        <location evidence="1">Cell membrane</location>
        <topology evidence="1">Single-pass membrane protein</topology>
    </subcellularLocation>
</comment>
<keyword evidence="2" id="KW-1003">Cell membrane</keyword>
<keyword evidence="3 7" id="KW-0812">Transmembrane</keyword>
<feature type="domain" description="Phage shock protein PspC N-terminal" evidence="8">
    <location>
        <begin position="4"/>
        <end position="61"/>
    </location>
</feature>
<dbReference type="Pfam" id="PF04024">
    <property type="entry name" value="PspC"/>
    <property type="match status" value="1"/>
</dbReference>
<gene>
    <name evidence="10" type="ORF">HAU20_10175</name>
    <name evidence="9" type="ORF">HAU43_09545</name>
</gene>
<dbReference type="InterPro" id="IPR007168">
    <property type="entry name" value="Phageshock_PspC_N"/>
</dbReference>
<dbReference type="EMBL" id="JAAOCP010000015">
    <property type="protein sequence ID" value="MBJ7639740.1"/>
    <property type="molecule type" value="Genomic_DNA"/>
</dbReference>
<evidence type="ECO:0000256" key="7">
    <source>
        <dbReference type="SAM" id="Phobius"/>
    </source>
</evidence>
<dbReference type="GO" id="GO:0005886">
    <property type="term" value="C:plasma membrane"/>
    <property type="evidence" value="ECO:0007669"/>
    <property type="project" value="UniProtKB-SubCell"/>
</dbReference>
<dbReference type="RefSeq" id="WP_003610103.1">
    <property type="nucleotide sequence ID" value="NZ_ALXH01000102.1"/>
</dbReference>
<accession>A0A1T4J8Z2</accession>
<evidence type="ECO:0000259" key="8">
    <source>
        <dbReference type="Pfam" id="PF04024"/>
    </source>
</evidence>
<keyword evidence="11" id="KW-1185">Reference proteome</keyword>
<reference evidence="10" key="1">
    <citation type="submission" date="2020-02" db="EMBL/GenBank/DDBJ databases">
        <authorList>
            <person name="Fontana A."/>
            <person name="Patrone V."/>
            <person name="Morelli L."/>
        </authorList>
    </citation>
    <scope>NUCLEOTIDE SEQUENCE</scope>
    <source>
        <strain evidence="9">CCUG 30943</strain>
        <strain evidence="10">CCUG 43002</strain>
    </source>
</reference>
<reference evidence="10 11" key="2">
    <citation type="journal article" date="2021" name="Int. J. Food Microbiol.">
        <title>Safety demonstration of a microbial species for use in the food chain: Weissella confusa.</title>
        <authorList>
            <person name="Bourdichon F."/>
            <person name="Patrone V."/>
            <person name="Fontana A."/>
            <person name="Milani G."/>
            <person name="Morelli L."/>
        </authorList>
    </citation>
    <scope>NUCLEOTIDE SEQUENCE [LARGE SCALE GENOMIC DNA]</scope>
    <source>
        <strain evidence="9">CCUG 30943</strain>
        <strain evidence="10 11">CCUG 43002</strain>
    </source>
</reference>
<dbReference type="Proteomes" id="UP000728106">
    <property type="component" value="Unassembled WGS sequence"/>
</dbReference>
<dbReference type="PANTHER" id="PTHR33885:SF3">
    <property type="entry name" value="PHAGE SHOCK PROTEIN C"/>
    <property type="match status" value="1"/>
</dbReference>
<evidence type="ECO:0000256" key="2">
    <source>
        <dbReference type="ARBA" id="ARBA00022475"/>
    </source>
</evidence>
<dbReference type="Proteomes" id="UP000808038">
    <property type="component" value="Unassembled WGS sequence"/>
</dbReference>
<feature type="region of interest" description="Disordered" evidence="6">
    <location>
        <begin position="64"/>
        <end position="88"/>
    </location>
</feature>
<dbReference type="GeneID" id="57979860"/>
<comment type="caution">
    <text evidence="10">The sequence shown here is derived from an EMBL/GenBank/DDBJ whole genome shotgun (WGS) entry which is preliminary data.</text>
</comment>
<dbReference type="AlphaFoldDB" id="A0A1T4J8Z2"/>
<feature type="transmembrane region" description="Helical" evidence="7">
    <location>
        <begin position="34"/>
        <end position="59"/>
    </location>
</feature>
<evidence type="ECO:0000256" key="6">
    <source>
        <dbReference type="SAM" id="MobiDB-lite"/>
    </source>
</evidence>